<dbReference type="InterPro" id="IPR038718">
    <property type="entry name" value="SNF2-like_sf"/>
</dbReference>
<dbReference type="InterPro" id="IPR027417">
    <property type="entry name" value="P-loop_NTPase"/>
</dbReference>
<feature type="region of interest" description="Disordered" evidence="4">
    <location>
        <begin position="1"/>
        <end position="34"/>
    </location>
</feature>
<sequence length="365" mass="39887">MHQSKRRRLDSPNSAGITKTNLDGTLDPSYSSDARTEADCDFEIINRDSREVNSGDDGIFLAGHEDVAAGDIVCYGMLENLPITSIETADVVDNPTYVLASLSQSGIVQRRSDGACVGKLDDQAAECLFKFGAESRVNIQLMLKTVASRSCPGRTARIVALAAAILYGPEDLGDDIGDFLDRCKYYLQDPFNCVHNVPYKNPHCLDGLFEAPRMTSELHGPELGYQKTFTPSNFLEALQTDDALPEWSQPSGLKTELCRHQKQALWFFLMRESTSASKHVWQAKPEEDGALTYTNNITGLHQDVPPPAWNGGILADEMGLGKTLQMISLIIADKALGQEPGAPHNSPTTAPHMATLVVVPLPREL</sequence>
<reference evidence="6 7" key="1">
    <citation type="submission" date="2017-02" db="EMBL/GenBank/DDBJ databases">
        <title>Genomes of Trichoderma spp. with biocontrol activity.</title>
        <authorList>
            <person name="Gardiner D."/>
            <person name="Kazan K."/>
            <person name="Vos C."/>
            <person name="Harvey P."/>
        </authorList>
    </citation>
    <scope>NUCLEOTIDE SEQUENCE [LARGE SCALE GENOMIC DNA]</scope>
    <source>
        <strain evidence="6 7">A5MH</strain>
    </source>
</reference>
<feature type="domain" description="SNF2 N-terminal" evidence="5">
    <location>
        <begin position="260"/>
        <end position="361"/>
    </location>
</feature>
<dbReference type="SUPFAM" id="SSF52540">
    <property type="entry name" value="P-loop containing nucleoside triphosphate hydrolases"/>
    <property type="match status" value="1"/>
</dbReference>
<organism evidence="6 7">
    <name type="scientific">Trichoderma gamsii</name>
    <dbReference type="NCBI Taxonomy" id="398673"/>
    <lineage>
        <taxon>Eukaryota</taxon>
        <taxon>Fungi</taxon>
        <taxon>Dikarya</taxon>
        <taxon>Ascomycota</taxon>
        <taxon>Pezizomycotina</taxon>
        <taxon>Sordariomycetes</taxon>
        <taxon>Hypocreomycetidae</taxon>
        <taxon>Hypocreales</taxon>
        <taxon>Hypocreaceae</taxon>
        <taxon>Trichoderma</taxon>
    </lineage>
</organism>
<dbReference type="GO" id="GO:0008094">
    <property type="term" value="F:ATP-dependent activity, acting on DNA"/>
    <property type="evidence" value="ECO:0007669"/>
    <property type="project" value="TreeGrafter"/>
</dbReference>
<dbReference type="Gene3D" id="3.40.50.10810">
    <property type="entry name" value="Tandem AAA-ATPase domain"/>
    <property type="match status" value="1"/>
</dbReference>
<dbReference type="Pfam" id="PF00176">
    <property type="entry name" value="SNF2-rel_dom"/>
    <property type="match status" value="1"/>
</dbReference>
<gene>
    <name evidence="6" type="ORF">TGAMA5MH_08570</name>
</gene>
<dbReference type="Proteomes" id="UP000236546">
    <property type="component" value="Unassembled WGS sequence"/>
</dbReference>
<keyword evidence="2" id="KW-0378">Hydrolase</keyword>
<evidence type="ECO:0000256" key="3">
    <source>
        <dbReference type="ARBA" id="ARBA00022840"/>
    </source>
</evidence>
<dbReference type="InterPro" id="IPR050628">
    <property type="entry name" value="SNF2_RAD54_helicase_TF"/>
</dbReference>
<evidence type="ECO:0000256" key="2">
    <source>
        <dbReference type="ARBA" id="ARBA00022801"/>
    </source>
</evidence>
<dbReference type="GO" id="GO:0006281">
    <property type="term" value="P:DNA repair"/>
    <property type="evidence" value="ECO:0007669"/>
    <property type="project" value="TreeGrafter"/>
</dbReference>
<keyword evidence="3" id="KW-0067">ATP-binding</keyword>
<dbReference type="EMBL" id="MTYH01000081">
    <property type="protein sequence ID" value="PNP39552.1"/>
    <property type="molecule type" value="Genomic_DNA"/>
</dbReference>
<evidence type="ECO:0000256" key="1">
    <source>
        <dbReference type="ARBA" id="ARBA00022741"/>
    </source>
</evidence>
<dbReference type="GO" id="GO:0005634">
    <property type="term" value="C:nucleus"/>
    <property type="evidence" value="ECO:0007669"/>
    <property type="project" value="TreeGrafter"/>
</dbReference>
<evidence type="ECO:0000313" key="6">
    <source>
        <dbReference type="EMBL" id="PNP39552.1"/>
    </source>
</evidence>
<comment type="caution">
    <text evidence="6">The sequence shown here is derived from an EMBL/GenBank/DDBJ whole genome shotgun (WGS) entry which is preliminary data.</text>
</comment>
<keyword evidence="1" id="KW-0547">Nucleotide-binding</keyword>
<dbReference type="PANTHER" id="PTHR45626">
    <property type="entry name" value="TRANSCRIPTION TERMINATION FACTOR 2-RELATED"/>
    <property type="match status" value="1"/>
</dbReference>
<dbReference type="OrthoDB" id="448448at2759"/>
<dbReference type="GO" id="GO:0005524">
    <property type="term" value="F:ATP binding"/>
    <property type="evidence" value="ECO:0007669"/>
    <property type="project" value="UniProtKB-KW"/>
</dbReference>
<dbReference type="AlphaFoldDB" id="A0A2K0T209"/>
<dbReference type="GO" id="GO:0016787">
    <property type="term" value="F:hydrolase activity"/>
    <property type="evidence" value="ECO:0007669"/>
    <property type="project" value="UniProtKB-KW"/>
</dbReference>
<accession>A0A2K0T209</accession>
<protein>
    <recommendedName>
        <fullName evidence="5">SNF2 N-terminal domain-containing protein</fullName>
    </recommendedName>
</protein>
<feature type="compositionally biased region" description="Polar residues" evidence="4">
    <location>
        <begin position="11"/>
        <end position="33"/>
    </location>
</feature>
<evidence type="ECO:0000313" key="7">
    <source>
        <dbReference type="Proteomes" id="UP000236546"/>
    </source>
</evidence>
<dbReference type="InterPro" id="IPR000330">
    <property type="entry name" value="SNF2_N"/>
</dbReference>
<evidence type="ECO:0000256" key="4">
    <source>
        <dbReference type="SAM" id="MobiDB-lite"/>
    </source>
</evidence>
<name>A0A2K0T209_9HYPO</name>
<proteinExistence type="predicted"/>
<evidence type="ECO:0000259" key="5">
    <source>
        <dbReference type="Pfam" id="PF00176"/>
    </source>
</evidence>